<dbReference type="EMBL" id="CP102774">
    <property type="protein sequence ID" value="UZF87929.1"/>
    <property type="molecule type" value="Genomic_DNA"/>
</dbReference>
<proteinExistence type="predicted"/>
<feature type="transmembrane region" description="Helical" evidence="1">
    <location>
        <begin position="145"/>
        <end position="166"/>
    </location>
</feature>
<reference evidence="2" key="1">
    <citation type="submission" date="2022-08" db="EMBL/GenBank/DDBJ databases">
        <title>Complete Genome Sequences of 2 Bosea sp. soil isolates.</title>
        <authorList>
            <person name="Alvarez Arevalo M."/>
            <person name="Sterndorff E.B."/>
            <person name="Faurdal D."/>
            <person name="Joergensen T.S."/>
            <person name="Weber T."/>
        </authorList>
    </citation>
    <scope>NUCLEOTIDE SEQUENCE</scope>
    <source>
        <strain evidence="2">NBC_00436</strain>
    </source>
</reference>
<dbReference type="AlphaFoldDB" id="A0A9E8CQ69"/>
<evidence type="ECO:0000256" key="1">
    <source>
        <dbReference type="SAM" id="Phobius"/>
    </source>
</evidence>
<gene>
    <name evidence="2" type="ORF">NWE54_03840</name>
</gene>
<feature type="transmembrane region" description="Helical" evidence="1">
    <location>
        <begin position="80"/>
        <end position="106"/>
    </location>
</feature>
<feature type="transmembrane region" description="Helical" evidence="1">
    <location>
        <begin position="118"/>
        <end position="139"/>
    </location>
</feature>
<organism evidence="2">
    <name type="scientific">Bosea sp. NBC_00436</name>
    <dbReference type="NCBI Taxonomy" id="2969620"/>
    <lineage>
        <taxon>Bacteria</taxon>
        <taxon>Pseudomonadati</taxon>
        <taxon>Pseudomonadota</taxon>
        <taxon>Alphaproteobacteria</taxon>
        <taxon>Hyphomicrobiales</taxon>
        <taxon>Boseaceae</taxon>
        <taxon>Bosea</taxon>
    </lineage>
</organism>
<evidence type="ECO:0000313" key="2">
    <source>
        <dbReference type="EMBL" id="UZF87929.1"/>
    </source>
</evidence>
<accession>A0A9E8CQ69</accession>
<keyword evidence="1" id="KW-0472">Membrane</keyword>
<protein>
    <submittedName>
        <fullName evidence="2">Uncharacterized protein</fullName>
    </submittedName>
</protein>
<name>A0A9E8CQ69_9HYPH</name>
<keyword evidence="1" id="KW-1133">Transmembrane helix</keyword>
<sequence>MRSQFKAMARRIKATASAIDGAVRQTHAARLAIMAAKLRRALPLPAMLLFATLLFCLFLSWSSARGVFIVLSPASPTGIMAGIAAVVAGIAVLELCAAFAITLMTAALQLAYDTGRHCVLASLAIASVLGLALIVSHLANGGIPALAGAILPILGLCGLVALTLWFKRAYLRPAYPGFRDFWVDVVEARHVLMRAAHGE</sequence>
<keyword evidence="1" id="KW-0812">Transmembrane</keyword>